<feature type="domain" description="HTH gntR-type" evidence="4">
    <location>
        <begin position="8"/>
        <end position="76"/>
    </location>
</feature>
<dbReference type="SMART" id="SM00866">
    <property type="entry name" value="UTRA"/>
    <property type="match status" value="1"/>
</dbReference>
<dbReference type="PROSITE" id="PS50949">
    <property type="entry name" value="HTH_GNTR"/>
    <property type="match status" value="1"/>
</dbReference>
<dbReference type="Gene3D" id="3.40.1410.10">
    <property type="entry name" value="Chorismate lyase-like"/>
    <property type="match status" value="1"/>
</dbReference>
<dbReference type="SUPFAM" id="SSF64288">
    <property type="entry name" value="Chorismate lyase-like"/>
    <property type="match status" value="1"/>
</dbReference>
<keyword evidence="6" id="KW-1185">Reference proteome</keyword>
<dbReference type="InterPro" id="IPR000524">
    <property type="entry name" value="Tscrpt_reg_HTH_GntR"/>
</dbReference>
<dbReference type="EMBL" id="JBHTKJ010000007">
    <property type="protein sequence ID" value="MFD1037464.1"/>
    <property type="molecule type" value="Genomic_DNA"/>
</dbReference>
<evidence type="ECO:0000313" key="6">
    <source>
        <dbReference type="Proteomes" id="UP001597040"/>
    </source>
</evidence>
<keyword evidence="2" id="KW-0238">DNA-binding</keyword>
<dbReference type="SUPFAM" id="SSF46785">
    <property type="entry name" value="Winged helix' DNA-binding domain"/>
    <property type="match status" value="1"/>
</dbReference>
<evidence type="ECO:0000256" key="1">
    <source>
        <dbReference type="ARBA" id="ARBA00023015"/>
    </source>
</evidence>
<proteinExistence type="predicted"/>
<name>A0ABW3LJQ1_9BACI</name>
<dbReference type="InterPro" id="IPR028978">
    <property type="entry name" value="Chorismate_lyase_/UTRA_dom_sf"/>
</dbReference>
<dbReference type="PANTHER" id="PTHR44846">
    <property type="entry name" value="MANNOSYL-D-GLYCERATE TRANSPORT/METABOLISM SYSTEM REPRESSOR MNGR-RELATED"/>
    <property type="match status" value="1"/>
</dbReference>
<dbReference type="Gene3D" id="1.10.10.10">
    <property type="entry name" value="Winged helix-like DNA-binding domain superfamily/Winged helix DNA-binding domain"/>
    <property type="match status" value="1"/>
</dbReference>
<dbReference type="InterPro" id="IPR036388">
    <property type="entry name" value="WH-like_DNA-bd_sf"/>
</dbReference>
<dbReference type="SMART" id="SM00345">
    <property type="entry name" value="HTH_GNTR"/>
    <property type="match status" value="1"/>
</dbReference>
<dbReference type="Proteomes" id="UP001597040">
    <property type="component" value="Unassembled WGS sequence"/>
</dbReference>
<gene>
    <name evidence="5" type="ORF">ACFQ3N_03365</name>
</gene>
<dbReference type="PRINTS" id="PR00035">
    <property type="entry name" value="HTHGNTR"/>
</dbReference>
<dbReference type="Pfam" id="PF00392">
    <property type="entry name" value="GntR"/>
    <property type="match status" value="1"/>
</dbReference>
<reference evidence="6" key="1">
    <citation type="journal article" date="2019" name="Int. J. Syst. Evol. Microbiol.">
        <title>The Global Catalogue of Microorganisms (GCM) 10K type strain sequencing project: providing services to taxonomists for standard genome sequencing and annotation.</title>
        <authorList>
            <consortium name="The Broad Institute Genomics Platform"/>
            <consortium name="The Broad Institute Genome Sequencing Center for Infectious Disease"/>
            <person name="Wu L."/>
            <person name="Ma J."/>
        </authorList>
    </citation>
    <scope>NUCLEOTIDE SEQUENCE [LARGE SCALE GENOMIC DNA]</scope>
    <source>
        <strain evidence="6">CCUG 56754</strain>
    </source>
</reference>
<protein>
    <submittedName>
        <fullName evidence="5">GntR family transcriptional regulator</fullName>
    </submittedName>
</protein>
<dbReference type="Pfam" id="PF07702">
    <property type="entry name" value="UTRA"/>
    <property type="match status" value="1"/>
</dbReference>
<keyword evidence="3" id="KW-0804">Transcription</keyword>
<keyword evidence="1" id="KW-0805">Transcription regulation</keyword>
<organism evidence="5 6">
    <name type="scientific">Virgibacillus byunsanensis</name>
    <dbReference type="NCBI Taxonomy" id="570945"/>
    <lineage>
        <taxon>Bacteria</taxon>
        <taxon>Bacillati</taxon>
        <taxon>Bacillota</taxon>
        <taxon>Bacilli</taxon>
        <taxon>Bacillales</taxon>
        <taxon>Bacillaceae</taxon>
        <taxon>Virgibacillus</taxon>
    </lineage>
</organism>
<comment type="caution">
    <text evidence="5">The sequence shown here is derived from an EMBL/GenBank/DDBJ whole genome shotgun (WGS) entry which is preliminary data.</text>
</comment>
<dbReference type="CDD" id="cd07377">
    <property type="entry name" value="WHTH_GntR"/>
    <property type="match status" value="1"/>
</dbReference>
<evidence type="ECO:0000256" key="3">
    <source>
        <dbReference type="ARBA" id="ARBA00023163"/>
    </source>
</evidence>
<evidence type="ECO:0000256" key="2">
    <source>
        <dbReference type="ARBA" id="ARBA00023125"/>
    </source>
</evidence>
<evidence type="ECO:0000313" key="5">
    <source>
        <dbReference type="EMBL" id="MFD1037464.1"/>
    </source>
</evidence>
<sequence length="229" mass="25947">MLLDKGQIPSYKQISKHVRGKIVQGEWGVGQKIPTETELGKQFNVSRITVVKALERLVEEGYLKREQAKGTFVNTPPLGIFPSELLSTSESITRKGEKPGFIVLENKEILPSARIVKLLGLCPNDKVWKLKQLFLANDEIIGIQISYFLKEDFPEVDKKTYNINIDSALETCRAIQLDEEEQELLQVKDVTGFSVERLFYLEGKPVKFDCSIMRSDRVDSTIKLKSTLG</sequence>
<accession>A0ABW3LJQ1</accession>
<dbReference type="InterPro" id="IPR050679">
    <property type="entry name" value="Bact_HTH_transcr_reg"/>
</dbReference>
<dbReference type="PANTHER" id="PTHR44846:SF1">
    <property type="entry name" value="MANNOSYL-D-GLYCERATE TRANSPORT_METABOLISM SYSTEM REPRESSOR MNGR-RELATED"/>
    <property type="match status" value="1"/>
</dbReference>
<dbReference type="InterPro" id="IPR036390">
    <property type="entry name" value="WH_DNA-bd_sf"/>
</dbReference>
<dbReference type="InterPro" id="IPR011663">
    <property type="entry name" value="UTRA"/>
</dbReference>
<dbReference type="RefSeq" id="WP_390359527.1">
    <property type="nucleotide sequence ID" value="NZ_JBHTKJ010000007.1"/>
</dbReference>
<evidence type="ECO:0000259" key="4">
    <source>
        <dbReference type="PROSITE" id="PS50949"/>
    </source>
</evidence>